<protein>
    <submittedName>
        <fullName evidence="1">Uncharacterized protein</fullName>
    </submittedName>
</protein>
<comment type="caution">
    <text evidence="1">The sequence shown here is derived from an EMBL/GenBank/DDBJ whole genome shotgun (WGS) entry which is preliminary data.</text>
</comment>
<organism evidence="1 2">
    <name type="scientific">Paramecium sonneborni</name>
    <dbReference type="NCBI Taxonomy" id="65129"/>
    <lineage>
        <taxon>Eukaryota</taxon>
        <taxon>Sar</taxon>
        <taxon>Alveolata</taxon>
        <taxon>Ciliophora</taxon>
        <taxon>Intramacronucleata</taxon>
        <taxon>Oligohymenophorea</taxon>
        <taxon>Peniculida</taxon>
        <taxon>Parameciidae</taxon>
        <taxon>Paramecium</taxon>
    </lineage>
</organism>
<sequence>MFFIGQKQTQLRLHQFNNRLFHSIRPNSDSTLLTNNLNNFTIILQNLFIILVLLNRKLNNIYLLCKKSLEIVFISIFKQILNFELERQSRQRRNDVYFQVLIESIQITQ</sequence>
<accession>A0A8S1R5M5</accession>
<keyword evidence="2" id="KW-1185">Reference proteome</keyword>
<proteinExistence type="predicted"/>
<evidence type="ECO:0000313" key="2">
    <source>
        <dbReference type="Proteomes" id="UP000692954"/>
    </source>
</evidence>
<evidence type="ECO:0000313" key="1">
    <source>
        <dbReference type="EMBL" id="CAD8123128.1"/>
    </source>
</evidence>
<dbReference type="EMBL" id="CAJJDN010000143">
    <property type="protein sequence ID" value="CAD8123128.1"/>
    <property type="molecule type" value="Genomic_DNA"/>
</dbReference>
<reference evidence="1" key="1">
    <citation type="submission" date="2021-01" db="EMBL/GenBank/DDBJ databases">
        <authorList>
            <consortium name="Genoscope - CEA"/>
            <person name="William W."/>
        </authorList>
    </citation>
    <scope>NUCLEOTIDE SEQUENCE</scope>
</reference>
<dbReference type="AlphaFoldDB" id="A0A8S1R5M5"/>
<dbReference type="Proteomes" id="UP000692954">
    <property type="component" value="Unassembled WGS sequence"/>
</dbReference>
<name>A0A8S1R5M5_9CILI</name>
<gene>
    <name evidence="1" type="ORF">PSON_ATCC_30995.1.T1430004</name>
</gene>